<dbReference type="EMBL" id="CP003912">
    <property type="protein sequence ID" value="AGU52773.1"/>
    <property type="molecule type" value="Genomic_DNA"/>
</dbReference>
<dbReference type="HOGENOM" id="CLU_2002916_0_0_4"/>
<dbReference type="KEGG" id="vpd:VAPA_2c02110"/>
<name>T1XJL9_VARPD</name>
<protein>
    <recommendedName>
        <fullName evidence="1">DUF7668 domain-containing protein</fullName>
    </recommendedName>
</protein>
<organism evidence="2 3">
    <name type="scientific">Variovorax paradoxus B4</name>
    <dbReference type="NCBI Taxonomy" id="1246301"/>
    <lineage>
        <taxon>Bacteria</taxon>
        <taxon>Pseudomonadati</taxon>
        <taxon>Pseudomonadota</taxon>
        <taxon>Betaproteobacteria</taxon>
        <taxon>Burkholderiales</taxon>
        <taxon>Comamonadaceae</taxon>
        <taxon>Variovorax</taxon>
    </lineage>
</organism>
<sequence>MNDEFRAQAYKLLSEFIRAISQDDRQELKNQFNVSEALAEEIQEMVREYYPNEKFSLGIAPFESAFSTEKSKRPNIEFFEMNDSSRWGAECVLWINNKPSEPILHVELFGQTSNLKLQYKYIGS</sequence>
<dbReference type="AlphaFoldDB" id="T1XJL9"/>
<feature type="domain" description="DUF7668" evidence="1">
    <location>
        <begin position="18"/>
        <end position="118"/>
    </location>
</feature>
<gene>
    <name evidence="2" type="ORF">VAPA_2c02110</name>
</gene>
<proteinExistence type="predicted"/>
<reference evidence="2 3" key="1">
    <citation type="submission" date="2012-10" db="EMBL/GenBank/DDBJ databases">
        <title>Genome sequence of Variovorax paradoxus B4.</title>
        <authorList>
            <person name="Schuldes J."/>
            <person name="Brandt U."/>
            <person name="Hiessl S."/>
            <person name="Wuebbeler J.H."/>
            <person name="Thuermer A."/>
            <person name="Steinbuechel A."/>
            <person name="Daniel R."/>
        </authorList>
    </citation>
    <scope>NUCLEOTIDE SEQUENCE [LARGE SCALE GENOMIC DNA]</scope>
    <source>
        <strain evidence="2 3">B4</strain>
    </source>
</reference>
<dbReference type="InterPro" id="IPR056085">
    <property type="entry name" value="DUF7668"/>
</dbReference>
<dbReference type="Proteomes" id="UP000016223">
    <property type="component" value="Chromosome 2"/>
</dbReference>
<dbReference type="RefSeq" id="WP_021003605.1">
    <property type="nucleotide sequence ID" value="NC_022234.1"/>
</dbReference>
<evidence type="ECO:0000313" key="3">
    <source>
        <dbReference type="Proteomes" id="UP000016223"/>
    </source>
</evidence>
<dbReference type="Pfam" id="PF24705">
    <property type="entry name" value="DUF7668"/>
    <property type="match status" value="1"/>
</dbReference>
<dbReference type="OrthoDB" id="8706096at2"/>
<evidence type="ECO:0000259" key="1">
    <source>
        <dbReference type="Pfam" id="PF24705"/>
    </source>
</evidence>
<accession>T1XJL9</accession>
<evidence type="ECO:0000313" key="2">
    <source>
        <dbReference type="EMBL" id="AGU52773.1"/>
    </source>
</evidence>